<dbReference type="GO" id="GO:0034976">
    <property type="term" value="P:response to endoplasmic reticulum stress"/>
    <property type="evidence" value="ECO:0007669"/>
    <property type="project" value="UniProtKB-ARBA"/>
</dbReference>
<dbReference type="EMBL" id="OB661778">
    <property type="protein sequence ID" value="CAD7228959.1"/>
    <property type="molecule type" value="Genomic_DNA"/>
</dbReference>
<dbReference type="GO" id="GO:0080090">
    <property type="term" value="P:regulation of primary metabolic process"/>
    <property type="evidence" value="ECO:0007669"/>
    <property type="project" value="UniProtKB-ARBA"/>
</dbReference>
<keyword evidence="6" id="KW-0723">Serine/threonine-protein kinase</keyword>
<dbReference type="GO" id="GO:0010468">
    <property type="term" value="P:regulation of gene expression"/>
    <property type="evidence" value="ECO:0007669"/>
    <property type="project" value="UniProtKB-ARBA"/>
</dbReference>
<dbReference type="PANTHER" id="PTHR11616">
    <property type="entry name" value="SODIUM/CHLORIDE DEPENDENT TRANSPORTER"/>
    <property type="match status" value="1"/>
</dbReference>
<feature type="transmembrane region" description="Helical" evidence="32">
    <location>
        <begin position="524"/>
        <end position="553"/>
    </location>
</feature>
<dbReference type="InterPro" id="IPR038357">
    <property type="entry name" value="KEN_sf"/>
</dbReference>
<keyword evidence="9 30" id="KW-0812">Transmembrane</keyword>
<feature type="transmembrane region" description="Helical" evidence="32">
    <location>
        <begin position="1467"/>
        <end position="1490"/>
    </location>
</feature>
<evidence type="ECO:0000256" key="28">
    <source>
        <dbReference type="PIRSR" id="PIRSR600175-1"/>
    </source>
</evidence>
<feature type="transmembrane region" description="Helical" evidence="32">
    <location>
        <begin position="1677"/>
        <end position="1697"/>
    </location>
</feature>
<dbReference type="CDD" id="cd09769">
    <property type="entry name" value="Luminal_IRE1"/>
    <property type="match status" value="1"/>
</dbReference>
<dbReference type="PROSITE" id="PS50267">
    <property type="entry name" value="NA_NEUROTRAN_SYMP_3"/>
    <property type="match status" value="1"/>
</dbReference>
<dbReference type="Gene3D" id="3.30.200.20">
    <property type="entry name" value="Phosphorylase Kinase, domain 1"/>
    <property type="match status" value="1"/>
</dbReference>
<sequence length="1805" mass="200185">MQSASMFENIIFTGDHRGARGSDERGGQDWRSMMMSCLVCRVSSVVVTTDKPPQSVDYESDGYVEEEEFTDRSQRNSPTQEGKSTFVFPLQYVEPKLSKGSVVRKNAKEPYTVSRCKERMQTNIDEDILLVSTLDGTLHALGRRSGKVKWSIKNDPAIKVPAEPRKGIIPSFLPDPRDGSLYVLDGSRGSLKKLPFDIPTLVSASPTHSSDGVLYSGKKVDSWIAVDPGTGHVQSLDRMSHDGKMCPIDPTNSLFIGRTEYTVTMMDAVNRQSVWNVSFFNYAASQPTSDAAGTEYDLVHFTSVTGGQLITYDHRELLWKADLDSPVVGIYQVTADGFLTSSHFQAMAPETLDGLPIAANRLRTKGDSKYFSTLYIGSTPDGIYAFPSMVDDTTVRLSPSRPLPLLIGGPKTDKGKEQNASEFDDPSEEEKTELPPHVPNAVMLFGFYDIPEDSLVQFSPMKAIADKSTQTSSSSSDPPPPRPPPVPSEERHQIPSVFLPPQRHSSNTSFNKHPSSQLPPSQPWWHFSLLEIIVSVVAIVVLAFCAYFGWLLYPLARDIRSGRALSESGGSSSRNSSGANGILSSSLNGLTAIAEHLEDGSIRVGKIDFHPDDVLGKGCEGTFVFRGRFDNRDVAVKRVLPDCFSIADREVNLLRESDQHNNVIRYYCMEQDRQFRYIALELCAATLHDYVTKADLDRSLFPPPREALLQATHGLAYLHSLDIVHRDIKPQNVLLSLPVSGRSRALISDFGLCKKLSLGRGSFSHRSGVTGTEGWIAPEMALGIKEERATCLVDIFSLGLVYYFVLSSGKHPFGDPLRRQANILSGEEGRSRDLLKFLTSSHFQAMAPETLDGLPIAANRLRTKGDSKYFLSGLSSAPGSVEESLAQNLIRPMISHNPVQRPPAKALLKHPLFWPSDKILRFLQDVSDRIEKEGDASGVIRALERGAMVVVRGNWREYIEPPLADDLRRYRAYTGRSVRDLLRALRNKKHHYRELSPAAQSLLGSIPDEFVRYWTSRFPRLLLHCWIALHCVKRESVFESYYDQACDFTEPTPVLTSRRSLNALKEAAGLSGIEPSFMNESTMFEVASAPVLVDEGEEETEDPPADEAPSPVQELEVFEDPGTTEKVPVAPENALLKAGAGKRRHRKSRNSRSKKENKLLATTGGTFDSHSQTDSTLPQDQEIPAERLMPERKYLFPSSIQQVVTNGKSSDPQISRIISEPSSAWKKGIRSGKQMSLHLGEANGISAKTGNGISIAAEEEEREREKWDNPIEFLMSCIAMSVGLGNVWRFPFTAYENGGGAFLIPYLLVLFFIGKPLYYMELCFGQFCSYANVKCWNVVPFLRGIGVAQLIANICVMSYYCWIMGQTFFYFVQSFKNPLPWSVCDPDWADIESCIPSNSNETGNENSTSSVEDYYNNHVLRAYNESVGIDNGVGRPSGIIVGSLFAAWLLIFITLSRGVQSTGKAAYFMALFPYVVLVIFCIKGVLLEGSDEGIVYLMKPQWDKLLDTQVWLAAVNQCFFSLTVGFGNIIMYSSYNGFRHNVYRDGLIISILDTFTSLLSGITTFSILGHLAFRLGKDVKDVVKTDQGLVFIAYPDAISTFNTAPQFFAVLFFLMMLTLGMGSAVSICNNVVSIICDQFPSIRRLWITIGTCVFGFLAGIIYCTPGGVYVLTLVDRYGANFSVFILACIECIGIAWIYGIRRFCDDVEFMTGNQPGLYWKICWGFIIPFVLGYVFLDTLVNWEAPTVGGYTFKPGAEAMGISIAIFAFLVVIMYGAKAVWKNRGPGVSPLQVSGGYEIIARLVRS</sequence>
<evidence type="ECO:0000256" key="16">
    <source>
        <dbReference type="ARBA" id="ARBA00022847"/>
    </source>
</evidence>
<evidence type="ECO:0000256" key="3">
    <source>
        <dbReference type="ARBA" id="ARBA00004141"/>
    </source>
</evidence>
<dbReference type="GO" id="GO:0005524">
    <property type="term" value="F:ATP binding"/>
    <property type="evidence" value="ECO:0007669"/>
    <property type="project" value="UniProtKB-KW"/>
</dbReference>
<evidence type="ECO:0000256" key="26">
    <source>
        <dbReference type="ARBA" id="ARBA00047899"/>
    </source>
</evidence>
<dbReference type="SMART" id="SM00580">
    <property type="entry name" value="PUG"/>
    <property type="match status" value="1"/>
</dbReference>
<dbReference type="InterPro" id="IPR010513">
    <property type="entry name" value="KEN_dom"/>
</dbReference>
<feature type="transmembrane region" description="Helical" evidence="32">
    <location>
        <begin position="1437"/>
        <end position="1455"/>
    </location>
</feature>
<dbReference type="SUPFAM" id="SSF50998">
    <property type="entry name" value="Quinoprotein alcohol dehydrogenase-like"/>
    <property type="match status" value="1"/>
</dbReference>
<evidence type="ECO:0000256" key="12">
    <source>
        <dbReference type="ARBA" id="ARBA00022777"/>
    </source>
</evidence>
<dbReference type="InterPro" id="IPR000719">
    <property type="entry name" value="Prot_kinase_dom"/>
</dbReference>
<dbReference type="SUPFAM" id="SSF56112">
    <property type="entry name" value="Protein kinase-like (PK-like)"/>
    <property type="match status" value="1"/>
</dbReference>
<dbReference type="CDD" id="cd10324">
    <property type="entry name" value="SLC6sbd"/>
    <property type="match status" value="1"/>
</dbReference>
<feature type="transmembrane region" description="Helical" evidence="32">
    <location>
        <begin position="1717"/>
        <end position="1736"/>
    </location>
</feature>
<keyword evidence="12" id="KW-0418">Kinase</keyword>
<comment type="function">
    <text evidence="25">Unusual broad substrate spectrum amino acid:sodium cotransporter that promotes absorption of the D isomers of essential amino acids. Neutral amino acids are the preferred substrates, especially methionine and phenylalanine.</text>
</comment>
<feature type="transmembrane region" description="Helical" evidence="32">
    <location>
        <begin position="1756"/>
        <end position="1776"/>
    </location>
</feature>
<dbReference type="PROSITE" id="PS00610">
    <property type="entry name" value="NA_NEUROTRAN_SYMP_1"/>
    <property type="match status" value="1"/>
</dbReference>
<dbReference type="FunFam" id="3.30.200.20:FF:000077">
    <property type="entry name" value="Putative Serine/threonine-protein kinase/endoribonuclease IRE1"/>
    <property type="match status" value="1"/>
</dbReference>
<keyword evidence="14" id="KW-0256">Endoplasmic reticulum</keyword>
<evidence type="ECO:0000256" key="10">
    <source>
        <dbReference type="ARBA" id="ARBA00022729"/>
    </source>
</evidence>
<dbReference type="SUPFAM" id="SSF161070">
    <property type="entry name" value="SNF-like"/>
    <property type="match status" value="1"/>
</dbReference>
<evidence type="ECO:0000256" key="7">
    <source>
        <dbReference type="ARBA" id="ARBA00022553"/>
    </source>
</evidence>
<feature type="binding site" evidence="28">
    <location>
        <position position="1623"/>
    </location>
    <ligand>
        <name>Na(+)</name>
        <dbReference type="ChEBI" id="CHEBI:29101"/>
        <label>1</label>
    </ligand>
</feature>
<dbReference type="InterPro" id="IPR015943">
    <property type="entry name" value="WD40/YVTN_repeat-like_dom_sf"/>
</dbReference>
<dbReference type="PRINTS" id="PR00176">
    <property type="entry name" value="NANEUSMPORT"/>
</dbReference>
<keyword evidence="19 28" id="KW-0915">Sodium</keyword>
<evidence type="ECO:0000256" key="17">
    <source>
        <dbReference type="ARBA" id="ARBA00022970"/>
    </source>
</evidence>
<reference evidence="33" key="1">
    <citation type="submission" date="2020-11" db="EMBL/GenBank/DDBJ databases">
        <authorList>
            <person name="Tran Van P."/>
        </authorList>
    </citation>
    <scope>NUCLEOTIDE SEQUENCE</scope>
</reference>
<feature type="transmembrane region" description="Helical" evidence="32">
    <location>
        <begin position="1547"/>
        <end position="1573"/>
    </location>
</feature>
<evidence type="ECO:0000256" key="9">
    <source>
        <dbReference type="ARBA" id="ARBA00022692"/>
    </source>
</evidence>
<feature type="compositionally biased region" description="Basic residues" evidence="31">
    <location>
        <begin position="1140"/>
        <end position="1152"/>
    </location>
</feature>
<dbReference type="InterPro" id="IPR037272">
    <property type="entry name" value="SNS_sf"/>
</dbReference>
<feature type="compositionally biased region" description="Acidic residues" evidence="31">
    <location>
        <begin position="58"/>
        <end position="69"/>
    </location>
</feature>
<evidence type="ECO:0000256" key="25">
    <source>
        <dbReference type="ARBA" id="ARBA00037785"/>
    </source>
</evidence>
<keyword evidence="29" id="KW-1015">Disulfide bond</keyword>
<name>A0A7R8WHP7_9CRUS</name>
<evidence type="ECO:0000256" key="14">
    <source>
        <dbReference type="ARBA" id="ARBA00022824"/>
    </source>
</evidence>
<dbReference type="FunFam" id="1.20.1440.180:FF:000001">
    <property type="entry name" value="Serine/threonine-protein kinase/endoribonuclease IRE1"/>
    <property type="match status" value="1"/>
</dbReference>
<evidence type="ECO:0000256" key="13">
    <source>
        <dbReference type="ARBA" id="ARBA00022801"/>
    </source>
</evidence>
<feature type="binding site" evidence="28">
    <location>
        <position position="1286"/>
    </location>
    <ligand>
        <name>Na(+)</name>
        <dbReference type="ChEBI" id="CHEBI:29101"/>
        <label>1</label>
    </ligand>
</feature>
<keyword evidence="11" id="KW-0547">Nucleotide-binding</keyword>
<feature type="transmembrane region" description="Helical" evidence="32">
    <location>
        <begin position="1510"/>
        <end position="1535"/>
    </location>
</feature>
<dbReference type="PROSITE" id="PS50011">
    <property type="entry name" value="PROTEIN_KINASE_DOM"/>
    <property type="match status" value="1"/>
</dbReference>
<keyword evidence="18 32" id="KW-1133">Transmembrane helix</keyword>
<dbReference type="GO" id="GO:0005886">
    <property type="term" value="C:plasma membrane"/>
    <property type="evidence" value="ECO:0007669"/>
    <property type="project" value="TreeGrafter"/>
</dbReference>
<gene>
    <name evidence="33" type="ORF">CTOB1V02_LOCUS6836</name>
</gene>
<dbReference type="GO" id="GO:0005283">
    <property type="term" value="F:amino acid:sodium symporter activity"/>
    <property type="evidence" value="ECO:0007669"/>
    <property type="project" value="TreeGrafter"/>
</dbReference>
<dbReference type="SMART" id="SM00564">
    <property type="entry name" value="PQQ"/>
    <property type="match status" value="3"/>
</dbReference>
<comment type="similarity">
    <text evidence="4 30">Belongs to the sodium:neurotransmitter symporter (SNF) (TC 2.A.22) family.</text>
</comment>
<evidence type="ECO:0000256" key="24">
    <source>
        <dbReference type="ARBA" id="ARBA00023268"/>
    </source>
</evidence>
<dbReference type="GO" id="GO:0089718">
    <property type="term" value="P:amino acid import across plasma membrane"/>
    <property type="evidence" value="ECO:0007669"/>
    <property type="project" value="TreeGrafter"/>
</dbReference>
<dbReference type="InterPro" id="IPR011009">
    <property type="entry name" value="Kinase-like_dom_sf"/>
</dbReference>
<evidence type="ECO:0000256" key="18">
    <source>
        <dbReference type="ARBA" id="ARBA00022989"/>
    </source>
</evidence>
<feature type="region of interest" description="Disordered" evidence="31">
    <location>
        <begin position="466"/>
        <end position="492"/>
    </location>
</feature>
<feature type="transmembrane region" description="Helical" evidence="32">
    <location>
        <begin position="1645"/>
        <end position="1671"/>
    </location>
</feature>
<dbReference type="SMART" id="SM00220">
    <property type="entry name" value="S_TKc"/>
    <property type="match status" value="1"/>
</dbReference>
<organism evidence="33">
    <name type="scientific">Cyprideis torosa</name>
    <dbReference type="NCBI Taxonomy" id="163714"/>
    <lineage>
        <taxon>Eukaryota</taxon>
        <taxon>Metazoa</taxon>
        <taxon>Ecdysozoa</taxon>
        <taxon>Arthropoda</taxon>
        <taxon>Crustacea</taxon>
        <taxon>Oligostraca</taxon>
        <taxon>Ostracoda</taxon>
        <taxon>Podocopa</taxon>
        <taxon>Podocopida</taxon>
        <taxon>Cytherocopina</taxon>
        <taxon>Cytheroidea</taxon>
        <taxon>Cytherideidae</taxon>
        <taxon>Cyprideis</taxon>
    </lineage>
</organism>
<evidence type="ECO:0000256" key="20">
    <source>
        <dbReference type="ARBA" id="ARBA00023065"/>
    </source>
</evidence>
<dbReference type="InterPro" id="IPR018391">
    <property type="entry name" value="PQQ_b-propeller_rpt"/>
</dbReference>
<keyword evidence="7" id="KW-0597">Phosphoprotein</keyword>
<evidence type="ECO:0000256" key="8">
    <source>
        <dbReference type="ARBA" id="ARBA00022679"/>
    </source>
</evidence>
<dbReference type="GO" id="GO:0006397">
    <property type="term" value="P:mRNA processing"/>
    <property type="evidence" value="ECO:0007669"/>
    <property type="project" value="InterPro"/>
</dbReference>
<dbReference type="GO" id="GO:0016787">
    <property type="term" value="F:hydrolase activity"/>
    <property type="evidence" value="ECO:0007669"/>
    <property type="project" value="UniProtKB-KW"/>
</dbReference>
<dbReference type="NCBIfam" id="NF037979">
    <property type="entry name" value="Na_transp"/>
    <property type="match status" value="1"/>
</dbReference>
<evidence type="ECO:0000256" key="11">
    <source>
        <dbReference type="ARBA" id="ARBA00022741"/>
    </source>
</evidence>
<feature type="binding site" evidence="28">
    <location>
        <position position="1619"/>
    </location>
    <ligand>
        <name>Na(+)</name>
        <dbReference type="ChEBI" id="CHEBI:29101"/>
        <label>1</label>
    </ligand>
</feature>
<comment type="catalytic activity">
    <reaction evidence="26">
        <text>L-threonyl-[protein] + ATP = O-phospho-L-threonyl-[protein] + ADP + H(+)</text>
        <dbReference type="Rhea" id="RHEA:46608"/>
        <dbReference type="Rhea" id="RHEA-COMP:11060"/>
        <dbReference type="Rhea" id="RHEA-COMP:11605"/>
        <dbReference type="ChEBI" id="CHEBI:15378"/>
        <dbReference type="ChEBI" id="CHEBI:30013"/>
        <dbReference type="ChEBI" id="CHEBI:30616"/>
        <dbReference type="ChEBI" id="CHEBI:61977"/>
        <dbReference type="ChEBI" id="CHEBI:456216"/>
        <dbReference type="EC" id="2.7.11.1"/>
    </reaction>
</comment>
<keyword evidence="17" id="KW-0029">Amino-acid transport</keyword>
<keyword evidence="5 30" id="KW-0813">Transport</keyword>
<keyword evidence="23" id="KW-0739">Sodium transport</keyword>
<dbReference type="OrthoDB" id="63989at2759"/>
<comment type="subcellular location">
    <subcellularLocation>
        <location evidence="2">Endoplasmic reticulum membrane</location>
        <topology evidence="2">Single-pass type I membrane protein</topology>
    </subcellularLocation>
    <subcellularLocation>
        <location evidence="3">Membrane</location>
        <topology evidence="3">Multi-pass membrane protein</topology>
    </subcellularLocation>
</comment>
<keyword evidence="24" id="KW-0511">Multifunctional enzyme</keyword>
<feature type="region of interest" description="Disordered" evidence="31">
    <location>
        <begin position="400"/>
        <end position="436"/>
    </location>
</feature>
<evidence type="ECO:0000256" key="23">
    <source>
        <dbReference type="ARBA" id="ARBA00023201"/>
    </source>
</evidence>
<evidence type="ECO:0000313" key="33">
    <source>
        <dbReference type="EMBL" id="CAD7228959.1"/>
    </source>
</evidence>
<dbReference type="GO" id="GO:0005789">
    <property type="term" value="C:endoplasmic reticulum membrane"/>
    <property type="evidence" value="ECO:0007669"/>
    <property type="project" value="UniProtKB-SubCell"/>
</dbReference>
<dbReference type="GO" id="GO:0004674">
    <property type="term" value="F:protein serine/threonine kinase activity"/>
    <property type="evidence" value="ECO:0007669"/>
    <property type="project" value="UniProtKB-KW"/>
</dbReference>
<accession>A0A7R8WHP7</accession>
<keyword evidence="22" id="KW-0325">Glycoprotein</keyword>
<evidence type="ECO:0000256" key="22">
    <source>
        <dbReference type="ARBA" id="ARBA00023180"/>
    </source>
</evidence>
<dbReference type="PANTHER" id="PTHR11616:SF321">
    <property type="entry name" value="SODIUM-DEPENDENT NUTRIENT AMINO ACID TRANSPORTER 1-RELATED"/>
    <property type="match status" value="1"/>
</dbReference>
<evidence type="ECO:0000256" key="6">
    <source>
        <dbReference type="ARBA" id="ARBA00022527"/>
    </source>
</evidence>
<dbReference type="InterPro" id="IPR011047">
    <property type="entry name" value="Quinoprotein_ADH-like_sf"/>
</dbReference>
<keyword evidence="20" id="KW-0406">Ion transport</keyword>
<evidence type="ECO:0000256" key="30">
    <source>
        <dbReference type="RuleBase" id="RU003732"/>
    </source>
</evidence>
<keyword evidence="10" id="KW-0732">Signal</keyword>
<comment type="cofactor">
    <cofactor evidence="1">
        <name>Mg(2+)</name>
        <dbReference type="ChEBI" id="CHEBI:18420"/>
    </cofactor>
</comment>
<keyword evidence="28" id="KW-0479">Metal-binding</keyword>
<dbReference type="PROSITE" id="PS00108">
    <property type="entry name" value="PROTEIN_KINASE_ST"/>
    <property type="match status" value="1"/>
</dbReference>
<evidence type="ECO:0000256" key="21">
    <source>
        <dbReference type="ARBA" id="ARBA00023136"/>
    </source>
</evidence>
<feature type="compositionally biased region" description="Polar residues" evidence="31">
    <location>
        <begin position="1163"/>
        <end position="1179"/>
    </location>
</feature>
<evidence type="ECO:0000256" key="19">
    <source>
        <dbReference type="ARBA" id="ARBA00023053"/>
    </source>
</evidence>
<dbReference type="GO" id="GO:0046872">
    <property type="term" value="F:metal ion binding"/>
    <property type="evidence" value="ECO:0007669"/>
    <property type="project" value="UniProtKB-KW"/>
</dbReference>
<dbReference type="Gene3D" id="1.20.1440.180">
    <property type="entry name" value="KEN domain"/>
    <property type="match status" value="1"/>
</dbReference>
<feature type="transmembrane region" description="Helical" evidence="32">
    <location>
        <begin position="1350"/>
        <end position="1372"/>
    </location>
</feature>
<dbReference type="GO" id="GO:0004540">
    <property type="term" value="F:RNA nuclease activity"/>
    <property type="evidence" value="ECO:0007669"/>
    <property type="project" value="InterPro"/>
</dbReference>
<proteinExistence type="inferred from homology"/>
<feature type="binding site" evidence="28">
    <location>
        <position position="1521"/>
    </location>
    <ligand>
        <name>Na(+)</name>
        <dbReference type="ChEBI" id="CHEBI:29101"/>
        <label>1</label>
    </ligand>
</feature>
<dbReference type="PROSITE" id="PS51392">
    <property type="entry name" value="KEN"/>
    <property type="match status" value="1"/>
</dbReference>
<keyword evidence="21 32" id="KW-0472">Membrane</keyword>
<evidence type="ECO:0000256" key="27">
    <source>
        <dbReference type="ARBA" id="ARBA00048679"/>
    </source>
</evidence>
<feature type="region of interest" description="Disordered" evidence="31">
    <location>
        <begin position="51"/>
        <end position="82"/>
    </location>
</feature>
<dbReference type="InterPro" id="IPR008271">
    <property type="entry name" value="Ser/Thr_kinase_AS"/>
</dbReference>
<evidence type="ECO:0000256" key="4">
    <source>
        <dbReference type="ARBA" id="ARBA00006459"/>
    </source>
</evidence>
<evidence type="ECO:0000256" key="2">
    <source>
        <dbReference type="ARBA" id="ARBA00004115"/>
    </source>
</evidence>
<dbReference type="InterPro" id="IPR000175">
    <property type="entry name" value="Na/ntran_symport"/>
</dbReference>
<dbReference type="Pfam" id="PF00209">
    <property type="entry name" value="SNF"/>
    <property type="match status" value="1"/>
</dbReference>
<dbReference type="Pfam" id="PF06479">
    <property type="entry name" value="Ribonuc_2-5A"/>
    <property type="match status" value="1"/>
</dbReference>
<protein>
    <recommendedName>
        <fullName evidence="30">Transporter</fullName>
    </recommendedName>
</protein>
<keyword evidence="15" id="KW-0067">ATP-binding</keyword>
<dbReference type="CDD" id="cd10422">
    <property type="entry name" value="RNase_Ire1"/>
    <property type="match status" value="1"/>
</dbReference>
<keyword evidence="16 30" id="KW-0769">Symport</keyword>
<evidence type="ECO:0000256" key="31">
    <source>
        <dbReference type="SAM" id="MobiDB-lite"/>
    </source>
</evidence>
<feature type="region of interest" description="Disordered" evidence="31">
    <location>
        <begin position="1136"/>
        <end position="1179"/>
    </location>
</feature>
<evidence type="ECO:0000256" key="1">
    <source>
        <dbReference type="ARBA" id="ARBA00001946"/>
    </source>
</evidence>
<dbReference type="Gene3D" id="2.130.10.10">
    <property type="entry name" value="YVTN repeat-like/Quinoprotein amine dehydrogenase"/>
    <property type="match status" value="1"/>
</dbReference>
<feature type="compositionally biased region" description="Acidic residues" evidence="31">
    <location>
        <begin position="422"/>
        <end position="431"/>
    </location>
</feature>
<comment type="catalytic activity">
    <reaction evidence="27">
        <text>L-seryl-[protein] + ATP = O-phospho-L-seryl-[protein] + ADP + H(+)</text>
        <dbReference type="Rhea" id="RHEA:17989"/>
        <dbReference type="Rhea" id="RHEA-COMP:9863"/>
        <dbReference type="Rhea" id="RHEA-COMP:11604"/>
        <dbReference type="ChEBI" id="CHEBI:15378"/>
        <dbReference type="ChEBI" id="CHEBI:29999"/>
        <dbReference type="ChEBI" id="CHEBI:30616"/>
        <dbReference type="ChEBI" id="CHEBI:83421"/>
        <dbReference type="ChEBI" id="CHEBI:456216"/>
        <dbReference type="EC" id="2.7.11.1"/>
    </reaction>
</comment>
<evidence type="ECO:0000256" key="32">
    <source>
        <dbReference type="SAM" id="Phobius"/>
    </source>
</evidence>
<feature type="compositionally biased region" description="Pro residues" evidence="31">
    <location>
        <begin position="477"/>
        <end position="487"/>
    </location>
</feature>
<feature type="disulfide bond" evidence="29">
    <location>
        <begin position="1384"/>
        <end position="1394"/>
    </location>
</feature>
<dbReference type="Gene3D" id="1.10.510.10">
    <property type="entry name" value="Transferase(Phosphotransferase) domain 1"/>
    <property type="match status" value="1"/>
</dbReference>
<feature type="transmembrane region" description="Helical" evidence="32">
    <location>
        <begin position="1607"/>
        <end position="1633"/>
    </location>
</feature>
<evidence type="ECO:0000256" key="29">
    <source>
        <dbReference type="PIRSR" id="PIRSR600175-2"/>
    </source>
</evidence>
<feature type="transmembrane region" description="Helical" evidence="32">
    <location>
        <begin position="1300"/>
        <end position="1318"/>
    </location>
</feature>
<dbReference type="GO" id="GO:0015179">
    <property type="term" value="F:L-amino acid transmembrane transporter activity"/>
    <property type="evidence" value="ECO:0007669"/>
    <property type="project" value="TreeGrafter"/>
</dbReference>
<evidence type="ECO:0000256" key="15">
    <source>
        <dbReference type="ARBA" id="ARBA00022840"/>
    </source>
</evidence>
<dbReference type="Pfam" id="PF00069">
    <property type="entry name" value="Pkinase"/>
    <property type="match status" value="1"/>
</dbReference>
<evidence type="ECO:0000256" key="5">
    <source>
        <dbReference type="ARBA" id="ARBA00022448"/>
    </source>
</evidence>
<keyword evidence="13" id="KW-0378">Hydrolase</keyword>
<feature type="binding site" evidence="28">
    <location>
        <position position="1282"/>
    </location>
    <ligand>
        <name>Na(+)</name>
        <dbReference type="ChEBI" id="CHEBI:29101"/>
        <label>1</label>
    </ligand>
</feature>
<keyword evidence="8" id="KW-0808">Transferase</keyword>